<dbReference type="CDD" id="cd00037">
    <property type="entry name" value="CLECT"/>
    <property type="match status" value="1"/>
</dbReference>
<dbReference type="Pfam" id="PF00059">
    <property type="entry name" value="Lectin_C"/>
    <property type="match status" value="1"/>
</dbReference>
<dbReference type="InterPro" id="IPR050111">
    <property type="entry name" value="C-type_lectin/snaclec_domain"/>
</dbReference>
<name>A0A0N8NZ77_DROAN</name>
<feature type="domain" description="C-type lectin" evidence="1">
    <location>
        <begin position="38"/>
        <end position="156"/>
    </location>
</feature>
<accession>A0A0N8NZ77</accession>
<evidence type="ECO:0000313" key="2">
    <source>
        <dbReference type="EMBL" id="KPU73556.1"/>
    </source>
</evidence>
<dbReference type="SMR" id="A0A0N8NZ77"/>
<dbReference type="GeneID" id="26515504"/>
<keyword evidence="3" id="KW-1185">Reference proteome</keyword>
<gene>
    <name evidence="2" type="primary">Dana\GF28095</name>
    <name evidence="2" type="ORF">GF28095</name>
</gene>
<feature type="domain" description="C-type lectin" evidence="1">
    <location>
        <begin position="169"/>
        <end position="293"/>
    </location>
</feature>
<dbReference type="OrthoDB" id="8935730at2759"/>
<dbReference type="AlphaFoldDB" id="A0A0N8NZ77"/>
<dbReference type="KEGG" id="dan:26515504"/>
<dbReference type="InterPro" id="IPR016187">
    <property type="entry name" value="CTDL_fold"/>
</dbReference>
<dbReference type="EMBL" id="CH902620">
    <property type="protein sequence ID" value="KPU73556.1"/>
    <property type="molecule type" value="Genomic_DNA"/>
</dbReference>
<proteinExistence type="predicted"/>
<dbReference type="SUPFAM" id="SSF56436">
    <property type="entry name" value="C-type lectin-like"/>
    <property type="match status" value="2"/>
</dbReference>
<dbReference type="Gene3D" id="3.10.100.10">
    <property type="entry name" value="Mannose-Binding Protein A, subunit A"/>
    <property type="match status" value="2"/>
</dbReference>
<dbReference type="PANTHER" id="PTHR22803">
    <property type="entry name" value="MANNOSE, PHOSPHOLIPASE, LECTIN RECEPTOR RELATED"/>
    <property type="match status" value="1"/>
</dbReference>
<organism evidence="2 3">
    <name type="scientific">Drosophila ananassae</name>
    <name type="common">Fruit fly</name>
    <dbReference type="NCBI Taxonomy" id="7217"/>
    <lineage>
        <taxon>Eukaryota</taxon>
        <taxon>Metazoa</taxon>
        <taxon>Ecdysozoa</taxon>
        <taxon>Arthropoda</taxon>
        <taxon>Hexapoda</taxon>
        <taxon>Insecta</taxon>
        <taxon>Pterygota</taxon>
        <taxon>Neoptera</taxon>
        <taxon>Endopterygota</taxon>
        <taxon>Diptera</taxon>
        <taxon>Brachycera</taxon>
        <taxon>Muscomorpha</taxon>
        <taxon>Ephydroidea</taxon>
        <taxon>Drosophilidae</taxon>
        <taxon>Drosophila</taxon>
        <taxon>Sophophora</taxon>
    </lineage>
</organism>
<dbReference type="SMART" id="SM00034">
    <property type="entry name" value="CLECT"/>
    <property type="match status" value="2"/>
</dbReference>
<dbReference type="Proteomes" id="UP000007801">
    <property type="component" value="Unassembled WGS sequence"/>
</dbReference>
<protein>
    <recommendedName>
        <fullName evidence="1">C-type lectin domain-containing protein</fullName>
    </recommendedName>
</protein>
<evidence type="ECO:0000259" key="1">
    <source>
        <dbReference type="SMART" id="SM00034"/>
    </source>
</evidence>
<evidence type="ECO:0000313" key="3">
    <source>
        <dbReference type="Proteomes" id="UP000007801"/>
    </source>
</evidence>
<sequence>MRFENVIILIVIIVVSSSTSLGTYLRTPRAPQPHQRICGGNFTAIGSKCYYIEKDNAQEWLSAIYQCSRLGGHLASIQSEQELDAISKELKSKSEYFVEQTYIRGRHGLGENRQIEPSLQKNTTGIWNYSYICTVINSSGRIGFVMGYLKRLFVCEKDEEPTQEQKQKIIEYYTKIGEKYYYIENLEPAQWNIAFHVCKDWGGHLATPRNELELINLSKILQPGTQYLIDLNDYLEEGQFMSVTTGLKNNYVSWAAGEPNMEFGVGNVVIEKTELGTYMRHVPHRDKHSLIADRMLWTIAEKQR</sequence>
<dbReference type="InterPro" id="IPR001304">
    <property type="entry name" value="C-type_lectin-like"/>
</dbReference>
<dbReference type="InParanoid" id="A0A0N8NZ77"/>
<reference evidence="2 3" key="1">
    <citation type="journal article" date="2007" name="Nature">
        <title>Evolution of genes and genomes on the Drosophila phylogeny.</title>
        <authorList>
            <consortium name="Drosophila 12 Genomes Consortium"/>
            <person name="Clark A.G."/>
            <person name="Eisen M.B."/>
            <person name="Smith D.R."/>
            <person name="Bergman C.M."/>
            <person name="Oliver B."/>
            <person name="Markow T.A."/>
            <person name="Kaufman T.C."/>
            <person name="Kellis M."/>
            <person name="Gelbart W."/>
            <person name="Iyer V.N."/>
            <person name="Pollard D.A."/>
            <person name="Sackton T.B."/>
            <person name="Larracuente A.M."/>
            <person name="Singh N.D."/>
            <person name="Abad J.P."/>
            <person name="Abt D.N."/>
            <person name="Adryan B."/>
            <person name="Aguade M."/>
            <person name="Akashi H."/>
            <person name="Anderson W.W."/>
            <person name="Aquadro C.F."/>
            <person name="Ardell D.H."/>
            <person name="Arguello R."/>
            <person name="Artieri C.G."/>
            <person name="Barbash D.A."/>
            <person name="Barker D."/>
            <person name="Barsanti P."/>
            <person name="Batterham P."/>
            <person name="Batzoglou S."/>
            <person name="Begun D."/>
            <person name="Bhutkar A."/>
            <person name="Blanco E."/>
            <person name="Bosak S.A."/>
            <person name="Bradley R.K."/>
            <person name="Brand A.D."/>
            <person name="Brent M.R."/>
            <person name="Brooks A.N."/>
            <person name="Brown R.H."/>
            <person name="Butlin R.K."/>
            <person name="Caggese C."/>
            <person name="Calvi B.R."/>
            <person name="Bernardo de Carvalho A."/>
            <person name="Caspi A."/>
            <person name="Castrezana S."/>
            <person name="Celniker S.E."/>
            <person name="Chang J.L."/>
            <person name="Chapple C."/>
            <person name="Chatterji S."/>
            <person name="Chinwalla A."/>
            <person name="Civetta A."/>
            <person name="Clifton S.W."/>
            <person name="Comeron J.M."/>
            <person name="Costello J.C."/>
            <person name="Coyne J.A."/>
            <person name="Daub J."/>
            <person name="David R.G."/>
            <person name="Delcher A.L."/>
            <person name="Delehaunty K."/>
            <person name="Do C.B."/>
            <person name="Ebling H."/>
            <person name="Edwards K."/>
            <person name="Eickbush T."/>
            <person name="Evans J.D."/>
            <person name="Filipski A."/>
            <person name="Findeiss S."/>
            <person name="Freyhult E."/>
            <person name="Fulton L."/>
            <person name="Fulton R."/>
            <person name="Garcia A.C."/>
            <person name="Gardiner A."/>
            <person name="Garfield D.A."/>
            <person name="Garvin B.E."/>
            <person name="Gibson G."/>
            <person name="Gilbert D."/>
            <person name="Gnerre S."/>
            <person name="Godfrey J."/>
            <person name="Good R."/>
            <person name="Gotea V."/>
            <person name="Gravely B."/>
            <person name="Greenberg A.J."/>
            <person name="Griffiths-Jones S."/>
            <person name="Gross S."/>
            <person name="Guigo R."/>
            <person name="Gustafson E.A."/>
            <person name="Haerty W."/>
            <person name="Hahn M.W."/>
            <person name="Halligan D.L."/>
            <person name="Halpern A.L."/>
            <person name="Halter G.M."/>
            <person name="Han M.V."/>
            <person name="Heger A."/>
            <person name="Hillier L."/>
            <person name="Hinrichs A.S."/>
            <person name="Holmes I."/>
            <person name="Hoskins R.A."/>
            <person name="Hubisz M.J."/>
            <person name="Hultmark D."/>
            <person name="Huntley M.A."/>
            <person name="Jaffe D.B."/>
            <person name="Jagadeeshan S."/>
            <person name="Jeck W.R."/>
            <person name="Johnson J."/>
            <person name="Jones C.D."/>
            <person name="Jordan W.C."/>
            <person name="Karpen G.H."/>
            <person name="Kataoka E."/>
            <person name="Keightley P.D."/>
            <person name="Kheradpour P."/>
            <person name="Kirkness E.F."/>
            <person name="Koerich L.B."/>
            <person name="Kristiansen K."/>
            <person name="Kudrna D."/>
            <person name="Kulathinal R.J."/>
            <person name="Kumar S."/>
            <person name="Kwok R."/>
            <person name="Lander E."/>
            <person name="Langley C.H."/>
            <person name="Lapoint R."/>
            <person name="Lazzaro B.P."/>
            <person name="Lee S.J."/>
            <person name="Levesque L."/>
            <person name="Li R."/>
            <person name="Lin C.F."/>
            <person name="Lin M.F."/>
            <person name="Lindblad-Toh K."/>
            <person name="Llopart A."/>
            <person name="Long M."/>
            <person name="Low L."/>
            <person name="Lozovsky E."/>
            <person name="Lu J."/>
            <person name="Luo M."/>
            <person name="Machado C.A."/>
            <person name="Makalowski W."/>
            <person name="Marzo M."/>
            <person name="Matsuda M."/>
            <person name="Matzkin L."/>
            <person name="McAllister B."/>
            <person name="McBride C.S."/>
            <person name="McKernan B."/>
            <person name="McKernan K."/>
            <person name="Mendez-Lago M."/>
            <person name="Minx P."/>
            <person name="Mollenhauer M.U."/>
            <person name="Montooth K."/>
            <person name="Mount S.M."/>
            <person name="Mu X."/>
            <person name="Myers E."/>
            <person name="Negre B."/>
            <person name="Newfeld S."/>
            <person name="Nielsen R."/>
            <person name="Noor M.A."/>
            <person name="O'Grady P."/>
            <person name="Pachter L."/>
            <person name="Papaceit M."/>
            <person name="Parisi M.J."/>
            <person name="Parisi M."/>
            <person name="Parts L."/>
            <person name="Pedersen J.S."/>
            <person name="Pesole G."/>
            <person name="Phillippy A.M."/>
            <person name="Ponting C.P."/>
            <person name="Pop M."/>
            <person name="Porcelli D."/>
            <person name="Powell J.R."/>
            <person name="Prohaska S."/>
            <person name="Pruitt K."/>
            <person name="Puig M."/>
            <person name="Quesneville H."/>
            <person name="Ram K.R."/>
            <person name="Rand D."/>
            <person name="Rasmussen M.D."/>
            <person name="Reed L.K."/>
            <person name="Reenan R."/>
            <person name="Reily A."/>
            <person name="Remington K.A."/>
            <person name="Rieger T.T."/>
            <person name="Ritchie M.G."/>
            <person name="Robin C."/>
            <person name="Rogers Y.H."/>
            <person name="Rohde C."/>
            <person name="Rozas J."/>
            <person name="Rubenfield M.J."/>
            <person name="Ruiz A."/>
            <person name="Russo S."/>
            <person name="Salzberg S.L."/>
            <person name="Sanchez-Gracia A."/>
            <person name="Saranga D.J."/>
            <person name="Sato H."/>
            <person name="Schaeffer S.W."/>
            <person name="Schatz M.C."/>
            <person name="Schlenke T."/>
            <person name="Schwartz R."/>
            <person name="Segarra C."/>
            <person name="Singh R.S."/>
            <person name="Sirot L."/>
            <person name="Sirota M."/>
            <person name="Sisneros N.B."/>
            <person name="Smith C.D."/>
            <person name="Smith T.F."/>
            <person name="Spieth J."/>
            <person name="Stage D.E."/>
            <person name="Stark A."/>
            <person name="Stephan W."/>
            <person name="Strausberg R.L."/>
            <person name="Strempel S."/>
            <person name="Sturgill D."/>
            <person name="Sutton G."/>
            <person name="Sutton G.G."/>
            <person name="Tao W."/>
            <person name="Teichmann S."/>
            <person name="Tobari Y.N."/>
            <person name="Tomimura Y."/>
            <person name="Tsolas J.M."/>
            <person name="Valente V.L."/>
            <person name="Venter E."/>
            <person name="Venter J.C."/>
            <person name="Vicario S."/>
            <person name="Vieira F.G."/>
            <person name="Vilella A.J."/>
            <person name="Villasante A."/>
            <person name="Walenz B."/>
            <person name="Wang J."/>
            <person name="Wasserman M."/>
            <person name="Watts T."/>
            <person name="Wilson D."/>
            <person name="Wilson R.K."/>
            <person name="Wing R.A."/>
            <person name="Wolfner M.F."/>
            <person name="Wong A."/>
            <person name="Wong G.K."/>
            <person name="Wu C.I."/>
            <person name="Wu G."/>
            <person name="Yamamoto D."/>
            <person name="Yang H.P."/>
            <person name="Yang S.P."/>
            <person name="Yorke J.A."/>
            <person name="Yoshida K."/>
            <person name="Zdobnov E."/>
            <person name="Zhang P."/>
            <person name="Zhang Y."/>
            <person name="Zimin A.V."/>
            <person name="Baldwin J."/>
            <person name="Abdouelleil A."/>
            <person name="Abdulkadir J."/>
            <person name="Abebe A."/>
            <person name="Abera B."/>
            <person name="Abreu J."/>
            <person name="Acer S.C."/>
            <person name="Aftuck L."/>
            <person name="Alexander A."/>
            <person name="An P."/>
            <person name="Anderson E."/>
            <person name="Anderson S."/>
            <person name="Arachi H."/>
            <person name="Azer M."/>
            <person name="Bachantsang P."/>
            <person name="Barry A."/>
            <person name="Bayul T."/>
            <person name="Berlin A."/>
            <person name="Bessette D."/>
            <person name="Bloom T."/>
            <person name="Blye J."/>
            <person name="Boguslavskiy L."/>
            <person name="Bonnet C."/>
            <person name="Boukhgalter B."/>
            <person name="Bourzgui I."/>
            <person name="Brown A."/>
            <person name="Cahill P."/>
            <person name="Channer S."/>
            <person name="Cheshatsang Y."/>
            <person name="Chuda L."/>
            <person name="Citroen M."/>
            <person name="Collymore A."/>
            <person name="Cooke P."/>
            <person name="Costello M."/>
            <person name="D'Aco K."/>
            <person name="Daza R."/>
            <person name="De Haan G."/>
            <person name="DeGray S."/>
            <person name="DeMaso C."/>
            <person name="Dhargay N."/>
            <person name="Dooley K."/>
            <person name="Dooley E."/>
            <person name="Doricent M."/>
            <person name="Dorje P."/>
            <person name="Dorjee K."/>
            <person name="Dupes A."/>
            <person name="Elong R."/>
            <person name="Falk J."/>
            <person name="Farina A."/>
            <person name="Faro S."/>
            <person name="Ferguson D."/>
            <person name="Fisher S."/>
            <person name="Foley C.D."/>
            <person name="Franke A."/>
            <person name="Friedrich D."/>
            <person name="Gadbois L."/>
            <person name="Gearin G."/>
            <person name="Gearin C.R."/>
            <person name="Giannoukos G."/>
            <person name="Goode T."/>
            <person name="Graham J."/>
            <person name="Grandbois E."/>
            <person name="Grewal S."/>
            <person name="Gyaltsen K."/>
            <person name="Hafez N."/>
            <person name="Hagos B."/>
            <person name="Hall J."/>
            <person name="Henson C."/>
            <person name="Hollinger A."/>
            <person name="Honan T."/>
            <person name="Huard M.D."/>
            <person name="Hughes L."/>
            <person name="Hurhula B."/>
            <person name="Husby M.E."/>
            <person name="Kamat A."/>
            <person name="Kanga B."/>
            <person name="Kashin S."/>
            <person name="Khazanovich D."/>
            <person name="Kisner P."/>
            <person name="Lance K."/>
            <person name="Lara M."/>
            <person name="Lee W."/>
            <person name="Lennon N."/>
            <person name="Letendre F."/>
            <person name="LeVine R."/>
            <person name="Lipovsky A."/>
            <person name="Liu X."/>
            <person name="Liu J."/>
            <person name="Liu S."/>
            <person name="Lokyitsang T."/>
            <person name="Lokyitsang Y."/>
            <person name="Lubonja R."/>
            <person name="Lui A."/>
            <person name="MacDonald P."/>
            <person name="Magnisalis V."/>
            <person name="Maru K."/>
            <person name="Matthews C."/>
            <person name="McCusker W."/>
            <person name="McDonough S."/>
            <person name="Mehta T."/>
            <person name="Meldrim J."/>
            <person name="Meneus L."/>
            <person name="Mihai O."/>
            <person name="Mihalev A."/>
            <person name="Mihova T."/>
            <person name="Mittelman R."/>
            <person name="Mlenga V."/>
            <person name="Montmayeur A."/>
            <person name="Mulrain L."/>
            <person name="Navidi A."/>
            <person name="Naylor J."/>
            <person name="Negash T."/>
            <person name="Nguyen T."/>
            <person name="Nguyen N."/>
            <person name="Nicol R."/>
            <person name="Norbu C."/>
            <person name="Norbu N."/>
            <person name="Novod N."/>
            <person name="O'Neill B."/>
            <person name="Osman S."/>
            <person name="Markiewicz E."/>
            <person name="Oyono O.L."/>
            <person name="Patti C."/>
            <person name="Phunkhang P."/>
            <person name="Pierre F."/>
            <person name="Priest M."/>
            <person name="Raghuraman S."/>
            <person name="Rege F."/>
            <person name="Reyes R."/>
            <person name="Rise C."/>
            <person name="Rogov P."/>
            <person name="Ross K."/>
            <person name="Ryan E."/>
            <person name="Settipalli S."/>
            <person name="Shea T."/>
            <person name="Sherpa N."/>
            <person name="Shi L."/>
            <person name="Shih D."/>
            <person name="Sparrow T."/>
            <person name="Spaulding J."/>
            <person name="Stalker J."/>
            <person name="Stange-Thomann N."/>
            <person name="Stavropoulos S."/>
            <person name="Stone C."/>
            <person name="Strader C."/>
            <person name="Tesfaye S."/>
            <person name="Thomson T."/>
            <person name="Thoulutsang Y."/>
            <person name="Thoulutsang D."/>
            <person name="Topham K."/>
            <person name="Topping I."/>
            <person name="Tsamla T."/>
            <person name="Vassiliev H."/>
            <person name="Vo A."/>
            <person name="Wangchuk T."/>
            <person name="Wangdi T."/>
            <person name="Weiand M."/>
            <person name="Wilkinson J."/>
            <person name="Wilson A."/>
            <person name="Yadav S."/>
            <person name="Young G."/>
            <person name="Yu Q."/>
            <person name="Zembek L."/>
            <person name="Zhong D."/>
            <person name="Zimmer A."/>
            <person name="Zwirko Z."/>
            <person name="Jaffe D.B."/>
            <person name="Alvarez P."/>
            <person name="Brockman W."/>
            <person name="Butler J."/>
            <person name="Chin C."/>
            <person name="Gnerre S."/>
            <person name="Grabherr M."/>
            <person name="Kleber M."/>
            <person name="Mauceli E."/>
            <person name="MacCallum I."/>
        </authorList>
    </citation>
    <scope>NUCLEOTIDE SEQUENCE [LARGE SCALE GENOMIC DNA]</scope>
    <source>
        <strain evidence="3">Tucson 14024-0371.13</strain>
    </source>
</reference>
<dbReference type="InterPro" id="IPR016186">
    <property type="entry name" value="C-type_lectin-like/link_sf"/>
</dbReference>